<sequence>MFAMRLKLASDRNKEWRCCGCLHVRTATIMFGIWHLVLHILALTVLVLVMRNHHINIKRQEFQQNDFLPTPLSKVKDDDNPYYLPTTQDGRPIYSSDIDMGALMTGFTLSITLVMVYGTIKGKATHLLPFFCLQLFDFAITTLTATGYFCYLRSAHRLIAEHWNLPLRHELLQLSPHTLTFLVLMSFLVSILWKVFVSVPSKVGTCFWIFCNFGVDGRNKYMAYWICVVWRCYKYLTLRQQSTRSTVHYIIPETGEGTSGRRGRHPSDPDYLFDQEAAFGGFPGAVKQTPPPSYRDVVGDMPPPYPAELVGVGPSVAAATMAAAAAASSSATVESETSQAARTDTTNLAPAASIDSIDAASTSTSSRLETNVEVIPGPSSEPINEQASTPGASPLAEIVSKVSTPEAVVSVPVSPAVAQK</sequence>
<evidence type="ECO:0000256" key="2">
    <source>
        <dbReference type="ARBA" id="ARBA00022692"/>
    </source>
</evidence>
<dbReference type="Proteomes" id="UP001152888">
    <property type="component" value="Unassembled WGS sequence"/>
</dbReference>
<comment type="subcellular location">
    <subcellularLocation>
        <location evidence="1">Endomembrane system</location>
        <topology evidence="1">Multi-pass membrane protein</topology>
    </subcellularLocation>
</comment>
<keyword evidence="3 6" id="KW-1133">Transmembrane helix</keyword>
<dbReference type="PANTHER" id="PTHR12479">
    <property type="entry name" value="LYSOSOMAL-ASSOCIATED TRANSMEMBRANE PROTEIN"/>
    <property type="match status" value="1"/>
</dbReference>
<feature type="compositionally biased region" description="Low complexity" evidence="5">
    <location>
        <begin position="351"/>
        <end position="366"/>
    </location>
</feature>
<feature type="region of interest" description="Disordered" evidence="5">
    <location>
        <begin position="329"/>
        <end position="392"/>
    </location>
</feature>
<dbReference type="GO" id="GO:0012505">
    <property type="term" value="C:endomembrane system"/>
    <property type="evidence" value="ECO:0007669"/>
    <property type="project" value="UniProtKB-SubCell"/>
</dbReference>
<feature type="transmembrane region" description="Helical" evidence="6">
    <location>
        <begin position="32"/>
        <end position="50"/>
    </location>
</feature>
<protein>
    <submittedName>
        <fullName evidence="7">Uncharacterized protein</fullName>
    </submittedName>
</protein>
<evidence type="ECO:0000313" key="7">
    <source>
        <dbReference type="EMBL" id="CAH1980407.1"/>
    </source>
</evidence>
<dbReference type="GO" id="GO:0005765">
    <property type="term" value="C:lysosomal membrane"/>
    <property type="evidence" value="ECO:0007669"/>
    <property type="project" value="TreeGrafter"/>
</dbReference>
<dbReference type="EMBL" id="CAKOFQ010006894">
    <property type="protein sequence ID" value="CAH1980407.1"/>
    <property type="molecule type" value="Genomic_DNA"/>
</dbReference>
<feature type="transmembrane region" description="Helical" evidence="6">
    <location>
        <begin position="171"/>
        <end position="193"/>
    </location>
</feature>
<evidence type="ECO:0000256" key="5">
    <source>
        <dbReference type="SAM" id="MobiDB-lite"/>
    </source>
</evidence>
<name>A0A9P0KRQ4_ACAOB</name>
<reference evidence="7" key="1">
    <citation type="submission" date="2022-03" db="EMBL/GenBank/DDBJ databases">
        <authorList>
            <person name="Sayadi A."/>
        </authorList>
    </citation>
    <scope>NUCLEOTIDE SEQUENCE</scope>
</reference>
<organism evidence="7 8">
    <name type="scientific">Acanthoscelides obtectus</name>
    <name type="common">Bean weevil</name>
    <name type="synonym">Bruchus obtectus</name>
    <dbReference type="NCBI Taxonomy" id="200917"/>
    <lineage>
        <taxon>Eukaryota</taxon>
        <taxon>Metazoa</taxon>
        <taxon>Ecdysozoa</taxon>
        <taxon>Arthropoda</taxon>
        <taxon>Hexapoda</taxon>
        <taxon>Insecta</taxon>
        <taxon>Pterygota</taxon>
        <taxon>Neoptera</taxon>
        <taxon>Endopterygota</taxon>
        <taxon>Coleoptera</taxon>
        <taxon>Polyphaga</taxon>
        <taxon>Cucujiformia</taxon>
        <taxon>Chrysomeloidea</taxon>
        <taxon>Chrysomelidae</taxon>
        <taxon>Bruchinae</taxon>
        <taxon>Bruchini</taxon>
        <taxon>Acanthoscelides</taxon>
    </lineage>
</organism>
<accession>A0A9P0KRQ4</accession>
<keyword evidence="2 6" id="KW-0812">Transmembrane</keyword>
<comment type="caution">
    <text evidence="7">The sequence shown here is derived from an EMBL/GenBank/DDBJ whole genome shotgun (WGS) entry which is preliminary data.</text>
</comment>
<evidence type="ECO:0000256" key="6">
    <source>
        <dbReference type="SAM" id="Phobius"/>
    </source>
</evidence>
<feature type="transmembrane region" description="Helical" evidence="6">
    <location>
        <begin position="126"/>
        <end position="151"/>
    </location>
</feature>
<keyword evidence="4 6" id="KW-0472">Membrane</keyword>
<keyword evidence="8" id="KW-1185">Reference proteome</keyword>
<feature type="compositionally biased region" description="Polar residues" evidence="5">
    <location>
        <begin position="381"/>
        <end position="391"/>
    </location>
</feature>
<evidence type="ECO:0000256" key="1">
    <source>
        <dbReference type="ARBA" id="ARBA00004127"/>
    </source>
</evidence>
<gene>
    <name evidence="7" type="ORF">ACAOBT_LOCUS13964</name>
</gene>
<dbReference type="InterPro" id="IPR051115">
    <property type="entry name" value="LAPTM_transporter"/>
</dbReference>
<feature type="compositionally biased region" description="Low complexity" evidence="5">
    <location>
        <begin position="329"/>
        <end position="341"/>
    </location>
</feature>
<dbReference type="OrthoDB" id="10002163at2759"/>
<dbReference type="PANTHER" id="PTHR12479:SF10">
    <property type="entry name" value="LYSOSOMAL-ASSOCIATED TRANSMEMBRANE PROTEIN"/>
    <property type="match status" value="1"/>
</dbReference>
<evidence type="ECO:0000256" key="4">
    <source>
        <dbReference type="ARBA" id="ARBA00023136"/>
    </source>
</evidence>
<feature type="transmembrane region" description="Helical" evidence="6">
    <location>
        <begin position="101"/>
        <end position="120"/>
    </location>
</feature>
<proteinExistence type="predicted"/>
<evidence type="ECO:0000256" key="3">
    <source>
        <dbReference type="ARBA" id="ARBA00022989"/>
    </source>
</evidence>
<dbReference type="AlphaFoldDB" id="A0A9P0KRQ4"/>
<evidence type="ECO:0000313" key="8">
    <source>
        <dbReference type="Proteomes" id="UP001152888"/>
    </source>
</evidence>